<dbReference type="Proteomes" id="UP000000311">
    <property type="component" value="Unassembled WGS sequence"/>
</dbReference>
<organism evidence="2">
    <name type="scientific">Camponotus floridanus</name>
    <name type="common">Florida carpenter ant</name>
    <dbReference type="NCBI Taxonomy" id="104421"/>
    <lineage>
        <taxon>Eukaryota</taxon>
        <taxon>Metazoa</taxon>
        <taxon>Ecdysozoa</taxon>
        <taxon>Arthropoda</taxon>
        <taxon>Hexapoda</taxon>
        <taxon>Insecta</taxon>
        <taxon>Pterygota</taxon>
        <taxon>Neoptera</taxon>
        <taxon>Endopterygota</taxon>
        <taxon>Hymenoptera</taxon>
        <taxon>Apocrita</taxon>
        <taxon>Aculeata</taxon>
        <taxon>Formicoidea</taxon>
        <taxon>Formicidae</taxon>
        <taxon>Formicinae</taxon>
        <taxon>Camponotus</taxon>
    </lineage>
</organism>
<feature type="non-terminal residue" evidence="1">
    <location>
        <position position="1"/>
    </location>
</feature>
<evidence type="ECO:0000313" key="1">
    <source>
        <dbReference type="EMBL" id="EFN63184.1"/>
    </source>
</evidence>
<reference evidence="1 2" key="1">
    <citation type="journal article" date="2010" name="Science">
        <title>Genomic comparison of the ants Camponotus floridanus and Harpegnathos saltator.</title>
        <authorList>
            <person name="Bonasio R."/>
            <person name="Zhang G."/>
            <person name="Ye C."/>
            <person name="Mutti N.S."/>
            <person name="Fang X."/>
            <person name="Qin N."/>
            <person name="Donahue G."/>
            <person name="Yang P."/>
            <person name="Li Q."/>
            <person name="Li C."/>
            <person name="Zhang P."/>
            <person name="Huang Z."/>
            <person name="Berger S.L."/>
            <person name="Reinberg D."/>
            <person name="Wang J."/>
            <person name="Liebig J."/>
        </authorList>
    </citation>
    <scope>NUCLEOTIDE SEQUENCE [LARGE SCALE GENOMIC DNA]</scope>
    <source>
        <strain evidence="2">C129</strain>
    </source>
</reference>
<sequence>EKMQNIHDYARQRINLQSLRSKIRYDRKARRIFFEVGQDVWFFNPRRGIGR</sequence>
<gene>
    <name evidence="1" type="ORF">EAG_12256</name>
</gene>
<dbReference type="AlphaFoldDB" id="E2ATQ3"/>
<feature type="non-terminal residue" evidence="1">
    <location>
        <position position="51"/>
    </location>
</feature>
<accession>E2ATQ3</accession>
<evidence type="ECO:0000313" key="2">
    <source>
        <dbReference type="Proteomes" id="UP000000311"/>
    </source>
</evidence>
<dbReference type="EMBL" id="GL442685">
    <property type="protein sequence ID" value="EFN63184.1"/>
    <property type="molecule type" value="Genomic_DNA"/>
</dbReference>
<dbReference type="InParanoid" id="E2ATQ3"/>
<keyword evidence="2" id="KW-1185">Reference proteome</keyword>
<proteinExistence type="predicted"/>
<name>E2ATQ3_CAMFO</name>
<protein>
    <submittedName>
        <fullName evidence="1">Uncharacterized protein</fullName>
    </submittedName>
</protein>